<dbReference type="GO" id="GO:0009742">
    <property type="term" value="P:brassinosteroid mediated signaling pathway"/>
    <property type="evidence" value="ECO:0007669"/>
    <property type="project" value="UniProtKB-UniRule"/>
</dbReference>
<dbReference type="InterPro" id="IPR008540">
    <property type="entry name" value="BES1_N"/>
</dbReference>
<dbReference type="EMBL" id="CM009290">
    <property type="protein sequence ID" value="PNT58803.1"/>
    <property type="molecule type" value="Genomic_DNA"/>
</dbReference>
<dbReference type="GO" id="GO:0006351">
    <property type="term" value="P:DNA-templated transcription"/>
    <property type="evidence" value="ECO:0007669"/>
    <property type="project" value="InterPro"/>
</dbReference>
<evidence type="ECO:0000313" key="8">
    <source>
        <dbReference type="EMBL" id="PNT58803.1"/>
    </source>
</evidence>
<evidence type="ECO:0000256" key="2">
    <source>
        <dbReference type="ARBA" id="ARBA00023015"/>
    </source>
</evidence>
<comment type="similarity">
    <text evidence="1 5">Belongs to the BZR/LAT61 family.</text>
</comment>
<proteinExistence type="inferred from homology"/>
<comment type="subcellular location">
    <subcellularLocation>
        <location evidence="5">Nucleus</location>
    </subcellularLocation>
</comment>
<keyword evidence="4 5" id="KW-0804">Transcription</keyword>
<protein>
    <recommendedName>
        <fullName evidence="5">Protein BZR1 homolog</fullName>
    </recommendedName>
    <alternativeName>
        <fullName evidence="5">Protein BRASSINAZOLE-RESISTANT 1 homolog</fullName>
    </alternativeName>
</protein>
<dbReference type="PANTHER" id="PTHR31506:SF4">
    <property type="entry name" value="BES1_BZR1 PLANT TRANSCRIPTION FACTOR N-TERMINAL DOMAIN-CONTAINING PROTEIN"/>
    <property type="match status" value="1"/>
</dbReference>
<dbReference type="PANTHER" id="PTHR31506">
    <property type="entry name" value="BES1/BZR1 HOMOLOG PROTEIN 3-RELATED"/>
    <property type="match status" value="1"/>
</dbReference>
<sequence>MKRDGSSTSSSSGRSESDKERTKLRERQRRAITTRIFHGLRKYGGYQLSPRSDINQVLRELAKEAGWVVEPDGTTYRYKVVSRCPTCGVIPNTSTNTTPTTSSTVIACGGGGGGGGGDCSPTTSPRCNIDPTMINPYNNNSHAGSTSLYGHEHGSAGGCTGDVDNNNSLAFYMYNGLASGLHHPSTATATAAAAIIGGGMKVQVPSQQQLQGTYIQEARASNQNTPVGSLDQ</sequence>
<dbReference type="GO" id="GO:0003700">
    <property type="term" value="F:DNA-binding transcription factor activity"/>
    <property type="evidence" value="ECO:0007669"/>
    <property type="project" value="UniProtKB-UniRule"/>
</dbReference>
<evidence type="ECO:0000259" key="7">
    <source>
        <dbReference type="Pfam" id="PF05687"/>
    </source>
</evidence>
<dbReference type="InterPro" id="IPR033264">
    <property type="entry name" value="BZR"/>
</dbReference>
<evidence type="ECO:0000313" key="9">
    <source>
        <dbReference type="Proteomes" id="UP000006729"/>
    </source>
</evidence>
<feature type="compositionally biased region" description="Basic and acidic residues" evidence="6">
    <location>
        <begin position="15"/>
        <end position="25"/>
    </location>
</feature>
<dbReference type="Gramene" id="Potri.001G372500.1.v4.1">
    <property type="protein sequence ID" value="Potri.001G372500.1.v4.1"/>
    <property type="gene ID" value="Potri.001G372500.v4.1"/>
</dbReference>
<evidence type="ECO:0000256" key="5">
    <source>
        <dbReference type="RuleBase" id="RU369040"/>
    </source>
</evidence>
<dbReference type="InParanoid" id="A0A2K2C9U6"/>
<name>A0A2K2C9U6_POPTR</name>
<gene>
    <name evidence="8" type="ORF">POPTR_001G372500</name>
</gene>
<dbReference type="OMA" id="PLAFYMY"/>
<keyword evidence="5" id="KW-1070">Brassinosteroid signaling pathway</keyword>
<organism evidence="8 9">
    <name type="scientific">Populus trichocarpa</name>
    <name type="common">Western balsam poplar</name>
    <name type="synonym">Populus balsamifera subsp. trichocarpa</name>
    <dbReference type="NCBI Taxonomy" id="3694"/>
    <lineage>
        <taxon>Eukaryota</taxon>
        <taxon>Viridiplantae</taxon>
        <taxon>Streptophyta</taxon>
        <taxon>Embryophyta</taxon>
        <taxon>Tracheophyta</taxon>
        <taxon>Spermatophyta</taxon>
        <taxon>Magnoliopsida</taxon>
        <taxon>eudicotyledons</taxon>
        <taxon>Gunneridae</taxon>
        <taxon>Pentapetalae</taxon>
        <taxon>rosids</taxon>
        <taxon>fabids</taxon>
        <taxon>Malpighiales</taxon>
        <taxon>Salicaceae</taxon>
        <taxon>Saliceae</taxon>
        <taxon>Populus</taxon>
    </lineage>
</organism>
<evidence type="ECO:0000256" key="1">
    <source>
        <dbReference type="ARBA" id="ARBA00005909"/>
    </source>
</evidence>
<comment type="function">
    <text evidence="5">Functions in brassinosteroid signaling. May function as transcriptional repressor.</text>
</comment>
<evidence type="ECO:0000256" key="4">
    <source>
        <dbReference type="ARBA" id="ARBA00023163"/>
    </source>
</evidence>
<dbReference type="AlphaFoldDB" id="A0A2K2C9U6"/>
<keyword evidence="9" id="KW-1185">Reference proteome</keyword>
<dbReference type="Proteomes" id="UP000006729">
    <property type="component" value="Chromosome 1"/>
</dbReference>
<accession>A0A2K2C9U6</accession>
<feature type="compositionally biased region" description="Low complexity" evidence="6">
    <location>
        <begin position="1"/>
        <end position="14"/>
    </location>
</feature>
<dbReference type="STRING" id="3694.A0A2K2C9U6"/>
<reference evidence="8 9" key="1">
    <citation type="journal article" date="2006" name="Science">
        <title>The genome of black cottonwood, Populus trichocarpa (Torr. &amp; Gray).</title>
        <authorList>
            <person name="Tuskan G.A."/>
            <person name="Difazio S."/>
            <person name="Jansson S."/>
            <person name="Bohlmann J."/>
            <person name="Grigoriev I."/>
            <person name="Hellsten U."/>
            <person name="Putnam N."/>
            <person name="Ralph S."/>
            <person name="Rombauts S."/>
            <person name="Salamov A."/>
            <person name="Schein J."/>
            <person name="Sterck L."/>
            <person name="Aerts A."/>
            <person name="Bhalerao R.R."/>
            <person name="Bhalerao R.P."/>
            <person name="Blaudez D."/>
            <person name="Boerjan W."/>
            <person name="Brun A."/>
            <person name="Brunner A."/>
            <person name="Busov V."/>
            <person name="Campbell M."/>
            <person name="Carlson J."/>
            <person name="Chalot M."/>
            <person name="Chapman J."/>
            <person name="Chen G.L."/>
            <person name="Cooper D."/>
            <person name="Coutinho P.M."/>
            <person name="Couturier J."/>
            <person name="Covert S."/>
            <person name="Cronk Q."/>
            <person name="Cunningham R."/>
            <person name="Davis J."/>
            <person name="Degroeve S."/>
            <person name="Dejardin A."/>
            <person name="Depamphilis C."/>
            <person name="Detter J."/>
            <person name="Dirks B."/>
            <person name="Dubchak I."/>
            <person name="Duplessis S."/>
            <person name="Ehlting J."/>
            <person name="Ellis B."/>
            <person name="Gendler K."/>
            <person name="Goodstein D."/>
            <person name="Gribskov M."/>
            <person name="Grimwood J."/>
            <person name="Groover A."/>
            <person name="Gunter L."/>
            <person name="Hamberger B."/>
            <person name="Heinze B."/>
            <person name="Helariutta Y."/>
            <person name="Henrissat B."/>
            <person name="Holligan D."/>
            <person name="Holt R."/>
            <person name="Huang W."/>
            <person name="Islam-Faridi N."/>
            <person name="Jones S."/>
            <person name="Jones-Rhoades M."/>
            <person name="Jorgensen R."/>
            <person name="Joshi C."/>
            <person name="Kangasjarvi J."/>
            <person name="Karlsson J."/>
            <person name="Kelleher C."/>
            <person name="Kirkpatrick R."/>
            <person name="Kirst M."/>
            <person name="Kohler A."/>
            <person name="Kalluri U."/>
            <person name="Larimer F."/>
            <person name="Leebens-Mack J."/>
            <person name="Leple J.C."/>
            <person name="Locascio P."/>
            <person name="Lou Y."/>
            <person name="Lucas S."/>
            <person name="Martin F."/>
            <person name="Montanini B."/>
            <person name="Napoli C."/>
            <person name="Nelson D.R."/>
            <person name="Nelson C."/>
            <person name="Nieminen K."/>
            <person name="Nilsson O."/>
            <person name="Pereda V."/>
            <person name="Peter G."/>
            <person name="Philippe R."/>
            <person name="Pilate G."/>
            <person name="Poliakov A."/>
            <person name="Razumovskaya J."/>
            <person name="Richardson P."/>
            <person name="Rinaldi C."/>
            <person name="Ritland K."/>
            <person name="Rouze P."/>
            <person name="Ryaboy D."/>
            <person name="Schmutz J."/>
            <person name="Schrader J."/>
            <person name="Segerman B."/>
            <person name="Shin H."/>
            <person name="Siddiqui A."/>
            <person name="Sterky F."/>
            <person name="Terry A."/>
            <person name="Tsai C.J."/>
            <person name="Uberbacher E."/>
            <person name="Unneberg P."/>
            <person name="Vahala J."/>
            <person name="Wall K."/>
            <person name="Wessler S."/>
            <person name="Yang G."/>
            <person name="Yin T."/>
            <person name="Douglas C."/>
            <person name="Marra M."/>
            <person name="Sandberg G."/>
            <person name="Van de Peer Y."/>
            <person name="Rokhsar D."/>
        </authorList>
    </citation>
    <scope>NUCLEOTIDE SEQUENCE [LARGE SCALE GENOMIC DNA]</scope>
    <source>
        <strain evidence="9">cv. Nisqually</strain>
    </source>
</reference>
<dbReference type="GO" id="GO:0005634">
    <property type="term" value="C:nucleus"/>
    <property type="evidence" value="ECO:0007669"/>
    <property type="project" value="UniProtKB-SubCell"/>
</dbReference>
<evidence type="ECO:0000256" key="3">
    <source>
        <dbReference type="ARBA" id="ARBA00023125"/>
    </source>
</evidence>
<dbReference type="OrthoDB" id="1907033at2759"/>
<feature type="domain" description="BES1/BZR1 plant transcription factor N-terminal" evidence="7">
    <location>
        <begin position="14"/>
        <end position="102"/>
    </location>
</feature>
<keyword evidence="3 5" id="KW-0238">DNA-binding</keyword>
<keyword evidence="2 5" id="KW-0805">Transcription regulation</keyword>
<dbReference type="SMR" id="A0A2K2C9U6"/>
<feature type="region of interest" description="Disordered" evidence="6">
    <location>
        <begin position="1"/>
        <end position="28"/>
    </location>
</feature>
<dbReference type="GO" id="GO:0003677">
    <property type="term" value="F:DNA binding"/>
    <property type="evidence" value="ECO:0007669"/>
    <property type="project" value="UniProtKB-UniRule"/>
</dbReference>
<evidence type="ECO:0000256" key="6">
    <source>
        <dbReference type="SAM" id="MobiDB-lite"/>
    </source>
</evidence>
<dbReference type="Pfam" id="PF05687">
    <property type="entry name" value="BES1_N"/>
    <property type="match status" value="1"/>
</dbReference>